<dbReference type="RefSeq" id="WP_154283352.1">
    <property type="nucleotide sequence ID" value="NZ_JBHUJQ010000001.1"/>
</dbReference>
<dbReference type="EMBL" id="WKKH01000099">
    <property type="protein sequence ID" value="MRX78959.1"/>
    <property type="molecule type" value="Genomic_DNA"/>
</dbReference>
<gene>
    <name evidence="2" type="ORF">GJU39_23125</name>
</gene>
<keyword evidence="3" id="KW-1185">Reference proteome</keyword>
<evidence type="ECO:0008006" key="4">
    <source>
        <dbReference type="Google" id="ProtNLM"/>
    </source>
</evidence>
<protein>
    <recommendedName>
        <fullName evidence="4">DUF5723 domain-containing protein</fullName>
    </recommendedName>
</protein>
<feature type="chain" id="PRO_5029761904" description="DUF5723 domain-containing protein" evidence="1">
    <location>
        <begin position="20"/>
        <end position="219"/>
    </location>
</feature>
<accession>A0A7K0G6Y4</accession>
<proteinExistence type="predicted"/>
<dbReference type="OrthoDB" id="660602at2"/>
<keyword evidence="1" id="KW-0732">Signal</keyword>
<feature type="signal peptide" evidence="1">
    <location>
        <begin position="1"/>
        <end position="19"/>
    </location>
</feature>
<comment type="caution">
    <text evidence="2">The sequence shown here is derived from an EMBL/GenBank/DDBJ whole genome shotgun (WGS) entry which is preliminary data.</text>
</comment>
<evidence type="ECO:0000313" key="3">
    <source>
        <dbReference type="Proteomes" id="UP000487757"/>
    </source>
</evidence>
<dbReference type="InterPro" id="IPR058093">
    <property type="entry name" value="LA_2272-like"/>
</dbReference>
<name>A0A7K0G6Y4_9SPHI</name>
<dbReference type="Proteomes" id="UP000487757">
    <property type="component" value="Unassembled WGS sequence"/>
</dbReference>
<dbReference type="AlphaFoldDB" id="A0A7K0G6Y4"/>
<reference evidence="2 3" key="1">
    <citation type="submission" date="2019-11" db="EMBL/GenBank/DDBJ databases">
        <title>Pedobacter petrophilus genome.</title>
        <authorList>
            <person name="Feldbauer M.J."/>
            <person name="Newman J.D."/>
        </authorList>
    </citation>
    <scope>NUCLEOTIDE SEQUENCE [LARGE SCALE GENOMIC DNA]</scope>
    <source>
        <strain evidence="2 3">LMG 29686</strain>
    </source>
</reference>
<dbReference type="NCBIfam" id="NF047436">
    <property type="entry name" value="LA_2272_repeat"/>
    <property type="match status" value="1"/>
</dbReference>
<evidence type="ECO:0000313" key="2">
    <source>
        <dbReference type="EMBL" id="MRX78959.1"/>
    </source>
</evidence>
<organism evidence="2 3">
    <name type="scientific">Pedobacter petrophilus</name>
    <dbReference type="NCBI Taxonomy" id="1908241"/>
    <lineage>
        <taxon>Bacteria</taxon>
        <taxon>Pseudomonadati</taxon>
        <taxon>Bacteroidota</taxon>
        <taxon>Sphingobacteriia</taxon>
        <taxon>Sphingobacteriales</taxon>
        <taxon>Sphingobacteriaceae</taxon>
        <taxon>Pedobacter</taxon>
    </lineage>
</organism>
<sequence length="219" mass="23662">MKIKQITLALLACTITAAAQIPERTNHFPVGSFHKKNSNIHGIGVGLYSGIDEGPKDIQFRNVHINGIKLEAIGLGILVPLMPSSPVAQDEEELQEYMATPLSEKVNGLNISPAGTASDCFTNGISAGLIAQVGRQVNGISASTIMNFAQKHNGIQVAMFNEAYVMNGLQLGLANRSGRARGLQIGLVNHSTNFKGVQLGFWNTNQKRKLPILNWNFSR</sequence>
<evidence type="ECO:0000256" key="1">
    <source>
        <dbReference type="SAM" id="SignalP"/>
    </source>
</evidence>